<feature type="transmembrane region" description="Helical" evidence="5">
    <location>
        <begin position="83"/>
        <end position="109"/>
    </location>
</feature>
<feature type="transmembrane region" description="Helical" evidence="5">
    <location>
        <begin position="268"/>
        <end position="287"/>
    </location>
</feature>
<dbReference type="RefSeq" id="WP_310923944.1">
    <property type="nucleotide sequence ID" value="NZ_JAMQOP010000002.1"/>
</dbReference>
<dbReference type="Proteomes" id="UP001257060">
    <property type="component" value="Unassembled WGS sequence"/>
</dbReference>
<feature type="transmembrane region" description="Helical" evidence="5">
    <location>
        <begin position="121"/>
        <end position="143"/>
    </location>
</feature>
<evidence type="ECO:0000313" key="8">
    <source>
        <dbReference type="Proteomes" id="UP001257060"/>
    </source>
</evidence>
<dbReference type="InterPro" id="IPR035906">
    <property type="entry name" value="MetI-like_sf"/>
</dbReference>
<comment type="similarity">
    <text evidence="5">Belongs to the binding-protein-dependent transport system permease family.</text>
</comment>
<keyword evidence="8" id="KW-1185">Reference proteome</keyword>
<reference evidence="7 8" key="1">
    <citation type="submission" date="2022-06" db="EMBL/GenBank/DDBJ databases">
        <title>Halogeometricum sp. a new haloarchaeum isolate from saline soil.</title>
        <authorList>
            <person name="Strakova D."/>
            <person name="Galisteo C."/>
            <person name="Sanchez-Porro C."/>
            <person name="Ventosa A."/>
        </authorList>
    </citation>
    <scope>NUCLEOTIDE SEQUENCE [LARGE SCALE GENOMIC DNA]</scope>
    <source>
        <strain evidence="7 8">S1BR25-6</strain>
    </source>
</reference>
<keyword evidence="5" id="KW-0813">Transport</keyword>
<dbReference type="CDD" id="cd06261">
    <property type="entry name" value="TM_PBP2"/>
    <property type="match status" value="1"/>
</dbReference>
<feature type="transmembrane region" description="Helical" evidence="5">
    <location>
        <begin position="12"/>
        <end position="31"/>
    </location>
</feature>
<dbReference type="Gene3D" id="1.10.3720.10">
    <property type="entry name" value="MetI-like"/>
    <property type="match status" value="1"/>
</dbReference>
<comment type="subcellular location">
    <subcellularLocation>
        <location evidence="5">Cell membrane</location>
        <topology evidence="5">Multi-pass membrane protein</topology>
    </subcellularLocation>
    <subcellularLocation>
        <location evidence="1">Membrane</location>
        <topology evidence="1">Multi-pass membrane protein</topology>
    </subcellularLocation>
</comment>
<sequence>MSADTEDGRFPSVSRIALYAVLVAMALFYLAPLETGLMTAIKTQDAFFSSTPFVPPFGDGFTLEPWYEAWATMQGPLTDFSGALYNSAFVAIPATVLSGLIGSVAAYGLTNLNWRGQAGVLMLFVAGMFVPYQSVLVPLTRFWTIVGLQNYLAGVPFLAQRVGLIELVVTHTAYGIPICTILFRSYYASFDESMLEAARIDGATFSRIYRRIIFPLSKPMFAVVLIYQFTQVWNDFLFALVLVSSPTSEVATIALNKLQGSMVQQYNVQMAAAFVAALPTLLVYVLFGDQFAEGVAGET</sequence>
<evidence type="ECO:0000313" key="7">
    <source>
        <dbReference type="EMBL" id="MDS0299083.1"/>
    </source>
</evidence>
<comment type="caution">
    <text evidence="7">The sequence shown here is derived from an EMBL/GenBank/DDBJ whole genome shotgun (WGS) entry which is preliminary data.</text>
</comment>
<evidence type="ECO:0000256" key="5">
    <source>
        <dbReference type="RuleBase" id="RU363032"/>
    </source>
</evidence>
<dbReference type="PANTHER" id="PTHR43879:SF1">
    <property type="entry name" value="GLUCOSE IMPORT SYSTEM PERMEASE PROTEIN GLCU"/>
    <property type="match status" value="1"/>
</dbReference>
<dbReference type="InterPro" id="IPR000515">
    <property type="entry name" value="MetI-like"/>
</dbReference>
<dbReference type="PROSITE" id="PS50928">
    <property type="entry name" value="ABC_TM1"/>
    <property type="match status" value="1"/>
</dbReference>
<proteinExistence type="inferred from homology"/>
<name>A0ABU2GFL2_9EURY</name>
<dbReference type="EMBL" id="JAMQOP010000002">
    <property type="protein sequence ID" value="MDS0299083.1"/>
    <property type="molecule type" value="Genomic_DNA"/>
</dbReference>
<dbReference type="PANTHER" id="PTHR43879">
    <property type="entry name" value="ABC TRANSPORTER PERMEASE PROTEIN"/>
    <property type="match status" value="1"/>
</dbReference>
<keyword evidence="4 5" id="KW-0472">Membrane</keyword>
<dbReference type="Pfam" id="PF00528">
    <property type="entry name" value="BPD_transp_1"/>
    <property type="match status" value="1"/>
</dbReference>
<evidence type="ECO:0000256" key="3">
    <source>
        <dbReference type="ARBA" id="ARBA00022989"/>
    </source>
</evidence>
<evidence type="ECO:0000256" key="2">
    <source>
        <dbReference type="ARBA" id="ARBA00022692"/>
    </source>
</evidence>
<protein>
    <submittedName>
        <fullName evidence="7">Carbohydrate ABC transporter permease</fullName>
    </submittedName>
</protein>
<evidence type="ECO:0000256" key="1">
    <source>
        <dbReference type="ARBA" id="ARBA00004141"/>
    </source>
</evidence>
<keyword evidence="2 5" id="KW-0812">Transmembrane</keyword>
<dbReference type="SUPFAM" id="SSF161098">
    <property type="entry name" value="MetI-like"/>
    <property type="match status" value="1"/>
</dbReference>
<accession>A0ABU2GFL2</accession>
<evidence type="ECO:0000259" key="6">
    <source>
        <dbReference type="PROSITE" id="PS50928"/>
    </source>
</evidence>
<organism evidence="7 8">
    <name type="scientific">Halogeometricum salsisoli</name>
    <dbReference type="NCBI Taxonomy" id="2950536"/>
    <lineage>
        <taxon>Archaea</taxon>
        <taxon>Methanobacteriati</taxon>
        <taxon>Methanobacteriota</taxon>
        <taxon>Stenosarchaea group</taxon>
        <taxon>Halobacteria</taxon>
        <taxon>Halobacteriales</taxon>
        <taxon>Haloferacaceae</taxon>
        <taxon>Halogeometricum</taxon>
    </lineage>
</organism>
<feature type="domain" description="ABC transmembrane type-1" evidence="6">
    <location>
        <begin position="84"/>
        <end position="287"/>
    </location>
</feature>
<feature type="transmembrane region" description="Helical" evidence="5">
    <location>
        <begin position="208"/>
        <end position="230"/>
    </location>
</feature>
<feature type="transmembrane region" description="Helical" evidence="5">
    <location>
        <begin position="163"/>
        <end position="187"/>
    </location>
</feature>
<keyword evidence="3 5" id="KW-1133">Transmembrane helix</keyword>
<evidence type="ECO:0000256" key="4">
    <source>
        <dbReference type="ARBA" id="ARBA00023136"/>
    </source>
</evidence>
<gene>
    <name evidence="7" type="ORF">NDI76_10040</name>
</gene>